<feature type="domain" description="UBA" evidence="6">
    <location>
        <begin position="527"/>
        <end position="571"/>
    </location>
</feature>
<feature type="compositionally biased region" description="Polar residues" evidence="5">
    <location>
        <begin position="1286"/>
        <end position="1303"/>
    </location>
</feature>
<feature type="region of interest" description="Disordered" evidence="5">
    <location>
        <begin position="240"/>
        <end position="527"/>
    </location>
</feature>
<keyword evidence="10" id="KW-1185">Reference proteome</keyword>
<evidence type="ECO:0000259" key="7">
    <source>
        <dbReference type="PROSITE" id="PS50102"/>
    </source>
</evidence>
<keyword evidence="3" id="KW-0479">Metal-binding</keyword>
<keyword evidence="3" id="KW-0863">Zinc-finger</keyword>
<feature type="compositionally biased region" description="Acidic residues" evidence="5">
    <location>
        <begin position="626"/>
        <end position="639"/>
    </location>
</feature>
<dbReference type="STRING" id="3750.A0A498J6C1"/>
<dbReference type="InterPro" id="IPR035979">
    <property type="entry name" value="RBD_domain_sf"/>
</dbReference>
<dbReference type="InterPro" id="IPR015940">
    <property type="entry name" value="UBA"/>
</dbReference>
<organism evidence="9 10">
    <name type="scientific">Malus domestica</name>
    <name type="common">Apple</name>
    <name type="synonym">Pyrus malus</name>
    <dbReference type="NCBI Taxonomy" id="3750"/>
    <lineage>
        <taxon>Eukaryota</taxon>
        <taxon>Viridiplantae</taxon>
        <taxon>Streptophyta</taxon>
        <taxon>Embryophyta</taxon>
        <taxon>Tracheophyta</taxon>
        <taxon>Spermatophyta</taxon>
        <taxon>Magnoliopsida</taxon>
        <taxon>eudicotyledons</taxon>
        <taxon>Gunneridae</taxon>
        <taxon>Pentapetalae</taxon>
        <taxon>rosids</taxon>
        <taxon>fabids</taxon>
        <taxon>Rosales</taxon>
        <taxon>Rosaceae</taxon>
        <taxon>Amygdaloideae</taxon>
        <taxon>Maleae</taxon>
        <taxon>Malus</taxon>
    </lineage>
</organism>
<feature type="coiled-coil region" evidence="4">
    <location>
        <begin position="164"/>
        <end position="191"/>
    </location>
</feature>
<evidence type="ECO:0000256" key="4">
    <source>
        <dbReference type="SAM" id="Coils"/>
    </source>
</evidence>
<feature type="compositionally biased region" description="Basic and acidic residues" evidence="5">
    <location>
        <begin position="1527"/>
        <end position="1537"/>
    </location>
</feature>
<feature type="region of interest" description="Disordered" evidence="5">
    <location>
        <begin position="1251"/>
        <end position="1339"/>
    </location>
</feature>
<feature type="zinc finger region" description="C3H1-type" evidence="3">
    <location>
        <begin position="827"/>
        <end position="855"/>
    </location>
</feature>
<feature type="compositionally biased region" description="Basic and acidic residues" evidence="5">
    <location>
        <begin position="1499"/>
        <end position="1508"/>
    </location>
</feature>
<dbReference type="InterPro" id="IPR000504">
    <property type="entry name" value="RRM_dom"/>
</dbReference>
<feature type="compositionally biased region" description="Polar residues" evidence="5">
    <location>
        <begin position="402"/>
        <end position="429"/>
    </location>
</feature>
<sequence>MNTTSFLDKQIMDLSQGSKQKQHQNDDFIDLMKMNTNANNSHRKDGGGEEEHQVGGASHGNGISKKEFQEMLPSYDFQPIRPVVGASSPSRSFDAAPNLGGGGATRAWNSGESKSNTASPIRNYGSMDSLEPGKLILEKDRNAAIVSEIDQTMKKHADNLLHMLEGVSARLTQLESRTRNLENSVDDLKISVGNNHGNTDGTMRQLEGILRDVQTGVKDMKDKQEIVEAQLNLARIQMSNPKIDPQPEPQNAGHVDSGQTPASAPQHSHQQIHPPVNLPPSIPAVSHPNAPSQPMPQSVPHTVQHPNQFSQNQIPTVPQRDPYFPAPGQTQEAPNQQYQLPPGQQPVPPPPVPPHQQFQPATQPRYSQPPPQLPQQHPSLAPVNPSQIQPTLGHHAEESPYIPSQNYPPTLRQPPSHTPGSLPPSQQYYSPAANAYEPPPSRPSSGYPSGYNPPSGLGESYQYGGPPSQYGGSSSMKPQHHSSSATAQSGGSGYPQLPTARVLPHANPTPSGPGGSSPSSGSGSRVPIDDVIDQVATMGFSRDQVRAAVQKLTDSGQAVDLNVVLDKLMNDGDVQQPRGKRVIWFLHLETGTIGGMSQLSIDFEGSMELKVSSPKPGGLSPSDCISDPEEKELSDDDDDDRNHKHRRRDTRSQSLETDTLDQVITRPFRNRNKPFVNGNSFRDNDSQASTPWRNQNSTDFSVKFDKRRPGSTSLPRAPFDLNHRIRANQAFPGDLGPGRGRGRDYGSWSQRGPRFNSDFASQMVQQGSIRPSLFPGRGLPNVSSAQSGSWNAFGLIPGIPNGSMDTLHSIGLQGTLRPPIHSSLNMGIPLPRCRDFEERGFCLRGDMCPMEHGVNRIVIEDVQSLSQFNLPVSIPNAHLLGKPTGPGSLPSVSASSTALLNSKSLHGKTSKTGVTDDGLGVNGSYSGPGYADGADLYDPDQPLWNNNCPETSNALLGLQSPRNDETETLLNDADNEFPIRSVGTASSSQSTSMSVWGRIGSSKSRLDVKEKIEPVINSSDYIESDTKEGKEALVNIQTPPRQGKRIIAEDGPNTMDSLPKTPFDSTRNIRRPSQKALRTLFVNGIPQKNNKREALLSHFQKFGEVIDIYIPSNSERAFIQFSRREEAEAALTAPDAVMGNRFIRLWWANRDRIPDEGTGTPSNFSGTPHGVTTGSVPLPPHSSGASISKDNLQSAAPKGSIVHASDASLPAIDNSKPITSNDPKAPPLQKKLDSLEQLKEELRKKQEMLAQKRNDFRRQLDKLEKQATGPKGETDTEQAAKRPKVGTTTEAGKAVTPNSSNPSPADAMHAEMTDKNKSGESIVSCSPKPSTPVVLQQSPSLKLQTIRPLGPLGSPSPLNRYKLDNRPTGFKILPPLPAGFANVAIMKEHFSPYGDLSNAELEDLESREGDSELEKSKDCSARITFTTRRSAERAFLNGKCWEGHDLKFIWLTSSTGNDRSGRENSPSTTPKGPLPVDTQPADKEACIDSQEAAASGNGEPEHSERISGVEDMESDEHAEPSPMSTSGDKESSQGDAL</sequence>
<evidence type="ECO:0000256" key="5">
    <source>
        <dbReference type="SAM" id="MobiDB-lite"/>
    </source>
</evidence>
<dbReference type="PROSITE" id="PS50103">
    <property type="entry name" value="ZF_C3H1"/>
    <property type="match status" value="1"/>
</dbReference>
<evidence type="ECO:0000259" key="6">
    <source>
        <dbReference type="PROSITE" id="PS50030"/>
    </source>
</evidence>
<accession>A0A498J6C1</accession>
<dbReference type="FunFam" id="3.30.70.330:FF:000719">
    <property type="entry name" value="Predicted protein"/>
    <property type="match status" value="1"/>
</dbReference>
<feature type="compositionally biased region" description="Basic and acidic residues" evidence="5">
    <location>
        <begin position="42"/>
        <end position="53"/>
    </location>
</feature>
<feature type="compositionally biased region" description="Basic and acidic residues" evidence="5">
    <location>
        <begin position="1251"/>
        <end position="1265"/>
    </location>
</feature>
<feature type="compositionally biased region" description="Pro residues" evidence="5">
    <location>
        <begin position="343"/>
        <end position="354"/>
    </location>
</feature>
<dbReference type="PANTHER" id="PTHR14398:SF0">
    <property type="entry name" value="ZINC FINGER PROTEIN SWM"/>
    <property type="match status" value="1"/>
</dbReference>
<protein>
    <recommendedName>
        <fullName evidence="11">C3H1-type domain-containing protein</fullName>
    </recommendedName>
</protein>
<feature type="compositionally biased region" description="Basic and acidic residues" evidence="5">
    <location>
        <begin position="1308"/>
        <end position="1318"/>
    </location>
</feature>
<feature type="compositionally biased region" description="Polar residues" evidence="5">
    <location>
        <begin position="289"/>
        <end position="316"/>
    </location>
</feature>
<feature type="domain" description="C3H1-type" evidence="8">
    <location>
        <begin position="827"/>
        <end position="855"/>
    </location>
</feature>
<gene>
    <name evidence="9" type="ORF">DVH24_031749</name>
</gene>
<dbReference type="GO" id="GO:0008270">
    <property type="term" value="F:zinc ion binding"/>
    <property type="evidence" value="ECO:0007669"/>
    <property type="project" value="UniProtKB-KW"/>
</dbReference>
<feature type="region of interest" description="Disordered" evidence="5">
    <location>
        <begin position="729"/>
        <end position="749"/>
    </location>
</feature>
<evidence type="ECO:0008006" key="11">
    <source>
        <dbReference type="Google" id="ProtNLM"/>
    </source>
</evidence>
<keyword evidence="4" id="KW-0175">Coiled coil</keyword>
<name>A0A498J6C1_MALDO</name>
<reference evidence="9 10" key="1">
    <citation type="submission" date="2018-10" db="EMBL/GenBank/DDBJ databases">
        <title>A high-quality apple genome assembly.</title>
        <authorList>
            <person name="Hu J."/>
        </authorList>
    </citation>
    <scope>NUCLEOTIDE SEQUENCE [LARGE SCALE GENOMIC DNA]</scope>
    <source>
        <strain evidence="10">cv. HFTH1</strain>
        <tissue evidence="9">Young leaf</tissue>
    </source>
</reference>
<evidence type="ECO:0000256" key="3">
    <source>
        <dbReference type="PROSITE-ProRule" id="PRU00723"/>
    </source>
</evidence>
<evidence type="ECO:0000313" key="10">
    <source>
        <dbReference type="Proteomes" id="UP000290289"/>
    </source>
</evidence>
<dbReference type="SMART" id="SM00356">
    <property type="entry name" value="ZnF_C3H1"/>
    <property type="match status" value="1"/>
</dbReference>
<feature type="region of interest" description="Disordered" evidence="5">
    <location>
        <begin position="1454"/>
        <end position="1537"/>
    </location>
</feature>
<dbReference type="SUPFAM" id="SSF54928">
    <property type="entry name" value="RNA-binding domain, RBD"/>
    <property type="match status" value="2"/>
</dbReference>
<evidence type="ECO:0000259" key="8">
    <source>
        <dbReference type="PROSITE" id="PS50103"/>
    </source>
</evidence>
<feature type="region of interest" description="Disordered" evidence="5">
    <location>
        <begin position="102"/>
        <end position="125"/>
    </location>
</feature>
<feature type="compositionally biased region" description="Polar residues" evidence="5">
    <location>
        <begin position="677"/>
        <end position="697"/>
    </location>
</feature>
<dbReference type="EMBL" id="RDQH01000335">
    <property type="protein sequence ID" value="RXH89392.1"/>
    <property type="molecule type" value="Genomic_DNA"/>
</dbReference>
<feature type="region of interest" description="Disordered" evidence="5">
    <location>
        <begin position="33"/>
        <end position="63"/>
    </location>
</feature>
<proteinExistence type="predicted"/>
<dbReference type="Gene3D" id="3.30.70.330">
    <property type="match status" value="1"/>
</dbReference>
<dbReference type="PANTHER" id="PTHR14398">
    <property type="entry name" value="RNA RECOGNITION RRM/RNP DOMAIN"/>
    <property type="match status" value="1"/>
</dbReference>
<feature type="region of interest" description="Disordered" evidence="5">
    <location>
        <begin position="1157"/>
        <end position="1199"/>
    </location>
</feature>
<dbReference type="SMART" id="SM00360">
    <property type="entry name" value="RRM"/>
    <property type="match status" value="1"/>
</dbReference>
<comment type="caution">
    <text evidence="9">The sequence shown here is derived from an EMBL/GenBank/DDBJ whole genome shotgun (WGS) entry which is preliminary data.</text>
</comment>
<feature type="compositionally biased region" description="Polar residues" evidence="5">
    <location>
        <begin position="107"/>
        <end position="120"/>
    </location>
</feature>
<dbReference type="Proteomes" id="UP000290289">
    <property type="component" value="Chromosome 9"/>
</dbReference>
<feature type="compositionally biased region" description="Low complexity" evidence="5">
    <location>
        <begin position="443"/>
        <end position="489"/>
    </location>
</feature>
<feature type="compositionally biased region" description="Polar residues" evidence="5">
    <location>
        <begin position="1319"/>
        <end position="1339"/>
    </location>
</feature>
<dbReference type="CDD" id="cd12257">
    <property type="entry name" value="RRM1_RBM26_like"/>
    <property type="match status" value="1"/>
</dbReference>
<feature type="compositionally biased region" description="Polar residues" evidence="5">
    <location>
        <begin position="1454"/>
        <end position="1470"/>
    </location>
</feature>
<feature type="domain" description="RRM" evidence="7">
    <location>
        <begin position="1078"/>
        <end position="1150"/>
    </location>
</feature>
<feature type="compositionally biased region" description="Polar residues" evidence="5">
    <location>
        <begin position="257"/>
        <end position="271"/>
    </location>
</feature>
<dbReference type="PROSITE" id="PS50030">
    <property type="entry name" value="UBA"/>
    <property type="match status" value="1"/>
</dbReference>
<evidence type="ECO:0000313" key="9">
    <source>
        <dbReference type="EMBL" id="RXH89392.1"/>
    </source>
</evidence>
<dbReference type="InterPro" id="IPR045137">
    <property type="entry name" value="RBM26/27"/>
</dbReference>
<evidence type="ECO:0000256" key="1">
    <source>
        <dbReference type="ARBA" id="ARBA00022884"/>
    </source>
</evidence>
<dbReference type="PROSITE" id="PS50102">
    <property type="entry name" value="RRM"/>
    <property type="match status" value="1"/>
</dbReference>
<feature type="compositionally biased region" description="Polar residues" evidence="5">
    <location>
        <begin position="652"/>
        <end position="662"/>
    </location>
</feature>
<dbReference type="GO" id="GO:0003723">
    <property type="term" value="F:RNA binding"/>
    <property type="evidence" value="ECO:0007669"/>
    <property type="project" value="UniProtKB-UniRule"/>
</dbReference>
<keyword evidence="3" id="KW-0862">Zinc</keyword>
<feature type="compositionally biased region" description="Polar residues" evidence="5">
    <location>
        <begin position="1183"/>
        <end position="1194"/>
    </location>
</feature>
<evidence type="ECO:0000256" key="2">
    <source>
        <dbReference type="PROSITE-ProRule" id="PRU00176"/>
    </source>
</evidence>
<dbReference type="Pfam" id="PF07223">
    <property type="entry name" value="DUF1421"/>
    <property type="match status" value="1"/>
</dbReference>
<feature type="region of interest" description="Disordered" evidence="5">
    <location>
        <begin position="609"/>
        <end position="697"/>
    </location>
</feature>
<dbReference type="InterPro" id="IPR012677">
    <property type="entry name" value="Nucleotide-bd_a/b_plait_sf"/>
</dbReference>
<dbReference type="Pfam" id="PF00076">
    <property type="entry name" value="RRM_1"/>
    <property type="match status" value="1"/>
</dbReference>
<dbReference type="InterPro" id="IPR000571">
    <property type="entry name" value="Znf_CCCH"/>
</dbReference>
<dbReference type="InterPro" id="IPR010820">
    <property type="entry name" value="DUF1421"/>
</dbReference>
<keyword evidence="1 2" id="KW-0694">RNA-binding</keyword>
<feature type="compositionally biased region" description="Polar residues" evidence="5">
    <location>
        <begin position="1159"/>
        <end position="1175"/>
    </location>
</feature>
<feature type="compositionally biased region" description="Low complexity" evidence="5">
    <location>
        <begin position="355"/>
        <end position="366"/>
    </location>
</feature>
<dbReference type="GO" id="GO:0005634">
    <property type="term" value="C:nucleus"/>
    <property type="evidence" value="ECO:0007669"/>
    <property type="project" value="TreeGrafter"/>
</dbReference>